<evidence type="ECO:0000313" key="2">
    <source>
        <dbReference type="Proteomes" id="UP001165122"/>
    </source>
</evidence>
<organism evidence="1 2">
    <name type="scientific">Triparma laevis f. longispina</name>
    <dbReference type="NCBI Taxonomy" id="1714387"/>
    <lineage>
        <taxon>Eukaryota</taxon>
        <taxon>Sar</taxon>
        <taxon>Stramenopiles</taxon>
        <taxon>Ochrophyta</taxon>
        <taxon>Bolidophyceae</taxon>
        <taxon>Parmales</taxon>
        <taxon>Triparmaceae</taxon>
        <taxon>Triparma</taxon>
    </lineage>
</organism>
<proteinExistence type="predicted"/>
<dbReference type="SUPFAM" id="SSF57184">
    <property type="entry name" value="Growth factor receptor domain"/>
    <property type="match status" value="4"/>
</dbReference>
<reference evidence="2" key="1">
    <citation type="journal article" date="2023" name="Commun. Biol.">
        <title>Genome analysis of Parmales, the sister group of diatoms, reveals the evolutionary specialization of diatoms from phago-mixotrophs to photoautotrophs.</title>
        <authorList>
            <person name="Ban H."/>
            <person name="Sato S."/>
            <person name="Yoshikawa S."/>
            <person name="Yamada K."/>
            <person name="Nakamura Y."/>
            <person name="Ichinomiya M."/>
            <person name="Sato N."/>
            <person name="Blanc-Mathieu R."/>
            <person name="Endo H."/>
            <person name="Kuwata A."/>
            <person name="Ogata H."/>
        </authorList>
    </citation>
    <scope>NUCLEOTIDE SEQUENCE [LARGE SCALE GENOMIC DNA]</scope>
    <source>
        <strain evidence="2">NIES 3700</strain>
    </source>
</reference>
<dbReference type="Proteomes" id="UP001165122">
    <property type="component" value="Unassembled WGS sequence"/>
</dbReference>
<dbReference type="SMART" id="SM01411">
    <property type="entry name" value="Ephrin_rec_like"/>
    <property type="match status" value="10"/>
</dbReference>
<name>A0A9W7AWI6_9STRA</name>
<dbReference type="Gene3D" id="2.10.50.10">
    <property type="entry name" value="Tumor Necrosis Factor Receptor, subunit A, domain 2"/>
    <property type="match status" value="2"/>
</dbReference>
<accession>A0A9W7AWI6</accession>
<comment type="caution">
    <text evidence="1">The sequence shown here is derived from an EMBL/GenBank/DDBJ whole genome shotgun (WGS) entry which is preliminary data.</text>
</comment>
<dbReference type="InterPro" id="IPR009030">
    <property type="entry name" value="Growth_fac_rcpt_cys_sf"/>
</dbReference>
<dbReference type="OrthoDB" id="201089at2759"/>
<dbReference type="PANTHER" id="PTHR46967:SF1">
    <property type="entry name" value="KERATIN-ASSOCIATED PROTEIN 16-1-LIKE"/>
    <property type="match status" value="1"/>
</dbReference>
<protein>
    <submittedName>
        <fullName evidence="1">Uncharacterized protein</fullName>
    </submittedName>
</protein>
<feature type="non-terminal residue" evidence="1">
    <location>
        <position position="727"/>
    </location>
</feature>
<sequence length="727" mass="73314">MSGTDLISLKSNCVNCPSGKYSGSGEYVSPEGNPCTGCMTGKSTFGTDTSDHDSVGDCSDCGVGTFSGIGEACTGCTVGKYNDSPGSETCTGCAAGKSTFGTDTSDHDSVGDCSDCGVGTFSGIGEACTGCAVGKYNDSPGSETCTGCAAGKSTTGSLAENHDSGEDCSNCGVGEYSGIGEACTGCAAGKHLASDATGVESSTCSNCSAGQYSGSASPSCSNCAAGKYLTNAATGVESSACTDCNAGQYSGSASASCSNCATGTYSGTSSATCSNCAAGKRLTNAATDVESSACLICTAGTYSTLPVPSTACTICPAGKYNPDHETSASLHESCTPCGLGTQLVDDGEHAVLHDSAEDCRECNPGFFSNNPEGASSCEACQVGLVSPSGASACSLCPAGYDCSGGTTVMCSPGNYSNGDTAGCEPCQKGYYCPGATDHHMCRPGSYQPDPSQTSCLACPAGKQQEYSGKDECADCPVGHFCPERTVNPIVCGSVALFCPLKSAIVQSADEGYYTTPQDSESTKREGQTICEVGFACNGGIKTACDGGKYTDEDNASVCKTAPAGKKPTANRQDIENCSPGRYSVGGKTECDECEIGKFSSEGAVGCSQCDPGEIPIGNMCTKCAKGKHATFGSSSCDPCDGPGEYSDEGAGYCEKCPQYETFNATTNGCHCQDTFKRVGGICTCKAGETLMGTKCEPCETAKWKAEIGVTSCNLCAHTLKGSITEEV</sequence>
<dbReference type="AlphaFoldDB" id="A0A9W7AWI6"/>
<gene>
    <name evidence="1" type="ORF">TrLO_g2296</name>
</gene>
<keyword evidence="2" id="KW-1185">Reference proteome</keyword>
<dbReference type="EMBL" id="BRXW01000803">
    <property type="protein sequence ID" value="GMH77265.1"/>
    <property type="molecule type" value="Genomic_DNA"/>
</dbReference>
<evidence type="ECO:0000313" key="1">
    <source>
        <dbReference type="EMBL" id="GMH77265.1"/>
    </source>
</evidence>
<dbReference type="PANTHER" id="PTHR46967">
    <property type="entry name" value="INSULIN-LIKE GROWTH FACTOR BINDING PROTEIN,N-TERMINAL"/>
    <property type="match status" value="1"/>
</dbReference>